<reference evidence="1" key="1">
    <citation type="submission" date="2014-11" db="EMBL/GenBank/DDBJ databases">
        <authorList>
            <person name="Amaro Gonzalez C."/>
        </authorList>
    </citation>
    <scope>NUCLEOTIDE SEQUENCE</scope>
</reference>
<evidence type="ECO:0008006" key="2">
    <source>
        <dbReference type="Google" id="ProtNLM"/>
    </source>
</evidence>
<evidence type="ECO:0000313" key="1">
    <source>
        <dbReference type="EMBL" id="JAH99339.1"/>
    </source>
</evidence>
<accession>A0A0E9X9S5</accession>
<dbReference type="EMBL" id="GBXM01009238">
    <property type="protein sequence ID" value="JAH99339.1"/>
    <property type="molecule type" value="Transcribed_RNA"/>
</dbReference>
<dbReference type="AlphaFoldDB" id="A0A0E9X9S5"/>
<proteinExistence type="predicted"/>
<protein>
    <recommendedName>
        <fullName evidence="2">HAT C-terminal dimerisation domain-containing protein</fullName>
    </recommendedName>
</protein>
<name>A0A0E9X9S5_ANGAN</name>
<sequence>MLPREGLLKLKQAADTMVLSTAECERGFSVMNTVVSPLRTQLKVENVSCLMFINIVGPPLEVWK</sequence>
<dbReference type="PANTHER" id="PTHR46880">
    <property type="entry name" value="RAS-ASSOCIATING DOMAIN-CONTAINING PROTEIN"/>
    <property type="match status" value="1"/>
</dbReference>
<organism evidence="1">
    <name type="scientific">Anguilla anguilla</name>
    <name type="common">European freshwater eel</name>
    <name type="synonym">Muraena anguilla</name>
    <dbReference type="NCBI Taxonomy" id="7936"/>
    <lineage>
        <taxon>Eukaryota</taxon>
        <taxon>Metazoa</taxon>
        <taxon>Chordata</taxon>
        <taxon>Craniata</taxon>
        <taxon>Vertebrata</taxon>
        <taxon>Euteleostomi</taxon>
        <taxon>Actinopterygii</taxon>
        <taxon>Neopterygii</taxon>
        <taxon>Teleostei</taxon>
        <taxon>Anguilliformes</taxon>
        <taxon>Anguillidae</taxon>
        <taxon>Anguilla</taxon>
    </lineage>
</organism>
<reference evidence="1" key="2">
    <citation type="journal article" date="2015" name="Fish Shellfish Immunol.">
        <title>Early steps in the European eel (Anguilla anguilla)-Vibrio vulnificus interaction in the gills: Role of the RtxA13 toxin.</title>
        <authorList>
            <person name="Callol A."/>
            <person name="Pajuelo D."/>
            <person name="Ebbesson L."/>
            <person name="Teles M."/>
            <person name="MacKenzie S."/>
            <person name="Amaro C."/>
        </authorList>
    </citation>
    <scope>NUCLEOTIDE SEQUENCE</scope>
</reference>
<dbReference type="PANTHER" id="PTHR46880:SF8">
    <property type="entry name" value="E3 SUMO-PROTEIN LIGASE KIAA1586"/>
    <property type="match status" value="1"/>
</dbReference>